<dbReference type="EMBL" id="UOFF01000012">
    <property type="protein sequence ID" value="VAW53060.1"/>
    <property type="molecule type" value="Genomic_DNA"/>
</dbReference>
<feature type="non-terminal residue" evidence="1">
    <location>
        <position position="23"/>
    </location>
</feature>
<evidence type="ECO:0000313" key="1">
    <source>
        <dbReference type="EMBL" id="VAW53060.1"/>
    </source>
</evidence>
<organism evidence="1">
    <name type="scientific">hydrothermal vent metagenome</name>
    <dbReference type="NCBI Taxonomy" id="652676"/>
    <lineage>
        <taxon>unclassified sequences</taxon>
        <taxon>metagenomes</taxon>
        <taxon>ecological metagenomes</taxon>
    </lineage>
</organism>
<name>A0A3B0WKL5_9ZZZZ</name>
<dbReference type="AlphaFoldDB" id="A0A3B0WKL5"/>
<reference evidence="1" key="1">
    <citation type="submission" date="2018-06" db="EMBL/GenBank/DDBJ databases">
        <authorList>
            <person name="Zhirakovskaya E."/>
        </authorList>
    </citation>
    <scope>NUCLEOTIDE SEQUENCE</scope>
</reference>
<gene>
    <name evidence="1" type="ORF">MNBD_GAMMA07-1410</name>
</gene>
<proteinExistence type="predicted"/>
<protein>
    <submittedName>
        <fullName evidence="1">Uncharacterized protein</fullName>
    </submittedName>
</protein>
<accession>A0A3B0WKL5</accession>
<sequence>MNSHGGPWELENNLLVRMRSHAE</sequence>